<dbReference type="PIRSF" id="PIRSF002825">
    <property type="entry name" value="CfbpA"/>
    <property type="match status" value="1"/>
</dbReference>
<dbReference type="RefSeq" id="WP_277866877.1">
    <property type="nucleotide sequence ID" value="NZ_JAKKUT010000002.1"/>
</dbReference>
<accession>A0ABT6EZG2</accession>
<evidence type="ECO:0000256" key="2">
    <source>
        <dbReference type="ARBA" id="ARBA00022496"/>
    </source>
</evidence>
<protein>
    <submittedName>
        <fullName evidence="5">Iron ABC transporter substrate-binding protein</fullName>
    </submittedName>
</protein>
<keyword evidence="6" id="KW-1185">Reference proteome</keyword>
<feature type="chain" id="PRO_5045564804" evidence="4">
    <location>
        <begin position="22"/>
        <end position="350"/>
    </location>
</feature>
<dbReference type="PANTHER" id="PTHR30006">
    <property type="entry name" value="THIAMINE-BINDING PERIPLASMIC PROTEIN-RELATED"/>
    <property type="match status" value="1"/>
</dbReference>
<feature type="signal peptide" evidence="4">
    <location>
        <begin position="1"/>
        <end position="21"/>
    </location>
</feature>
<sequence length="350" mass="38326">MKRRRLIGYMGLMAIVSTLTISCNNVPPGSTPEATAPDVAVVSNGELTIYSGRNENLIGPLLEEFEAETGTKVNVRYGDTAELAAAILEEGANTPADLFFGQDAGALGALQKENRARTLPEPILEKVDVRFRSPEGQWIGISGRARVLDYNTERVQPSELPNSIWELTEEKWRGRVGWAPTNGSFQSFVTALRLTEGDEKTLEWLKAMRANDVQVYNNNTGIVEALGRGEVDIGLVNNYYLGRFKAENPNFPVAHHYTQEDAGSMVNVAGVAMINESDQQEAALGLIEYLLSPQSQAYFAEETNEYPLVKGSPSPKDQIPLDQIKAPQIDLSNLDDLEGTLVLLKQSGAL</sequence>
<evidence type="ECO:0000256" key="3">
    <source>
        <dbReference type="ARBA" id="ARBA00022729"/>
    </source>
</evidence>
<comment type="similarity">
    <text evidence="1">Belongs to the bacterial solute-binding protein 1 family.</text>
</comment>
<dbReference type="InterPro" id="IPR006059">
    <property type="entry name" value="SBP"/>
</dbReference>
<dbReference type="Proteomes" id="UP001154265">
    <property type="component" value="Unassembled WGS sequence"/>
</dbReference>
<dbReference type="InterPro" id="IPR026045">
    <property type="entry name" value="Ferric-bd"/>
</dbReference>
<gene>
    <name evidence="5" type="ORF">L3556_08645</name>
</gene>
<keyword evidence="2" id="KW-0408">Iron</keyword>
<dbReference type="EMBL" id="JAKKUT010000002">
    <property type="protein sequence ID" value="MDG2990993.1"/>
    <property type="molecule type" value="Genomic_DNA"/>
</dbReference>
<dbReference type="CDD" id="cd13543">
    <property type="entry name" value="PBP2_Fbp"/>
    <property type="match status" value="1"/>
</dbReference>
<reference evidence="5" key="2">
    <citation type="submission" date="2022-01" db="EMBL/GenBank/DDBJ databases">
        <authorList>
            <person name="Zivanovic Y."/>
            <person name="Moreira D."/>
            <person name="Lopez-Garcia P."/>
        </authorList>
    </citation>
    <scope>NUCLEOTIDE SEQUENCE</scope>
    <source>
        <strain evidence="5">G9</strain>
    </source>
</reference>
<keyword evidence="3 4" id="KW-0732">Signal</keyword>
<evidence type="ECO:0000313" key="6">
    <source>
        <dbReference type="Proteomes" id="UP001154265"/>
    </source>
</evidence>
<evidence type="ECO:0000313" key="5">
    <source>
        <dbReference type="EMBL" id="MDG2990993.1"/>
    </source>
</evidence>
<keyword evidence="2" id="KW-0813">Transport</keyword>
<dbReference type="PANTHER" id="PTHR30006:SF15">
    <property type="entry name" value="IRON-UTILIZATION PERIPLASMIC PROTEIN"/>
    <property type="match status" value="1"/>
</dbReference>
<reference evidence="5" key="1">
    <citation type="journal article" date="2022" name="Genome Biol. Evol.">
        <title>A New Gene Family Diagnostic for Intracellular Biomineralization of Amorphous Ca Carbonates by Cyanobacteria.</title>
        <authorList>
            <person name="Benzerara K."/>
            <person name="Duprat E."/>
            <person name="Bitard-Feildel T."/>
            <person name="Caumes G."/>
            <person name="Cassier-Chauvat C."/>
            <person name="Chauvat F."/>
            <person name="Dezi M."/>
            <person name="Diop S.I."/>
            <person name="Gaschignard G."/>
            <person name="Gorgen S."/>
            <person name="Gugger M."/>
            <person name="Lopez-Garcia P."/>
            <person name="Millet M."/>
            <person name="Skouri-Panet F."/>
            <person name="Moreira D."/>
            <person name="Callebaut I."/>
        </authorList>
    </citation>
    <scope>NUCLEOTIDE SEQUENCE</scope>
    <source>
        <strain evidence="5">G9</strain>
    </source>
</reference>
<evidence type="ECO:0000256" key="4">
    <source>
        <dbReference type="SAM" id="SignalP"/>
    </source>
</evidence>
<dbReference type="Pfam" id="PF13416">
    <property type="entry name" value="SBP_bac_8"/>
    <property type="match status" value="1"/>
</dbReference>
<name>A0ABT6EZG2_9SYNE</name>
<proteinExistence type="inferred from homology"/>
<comment type="caution">
    <text evidence="5">The sequence shown here is derived from an EMBL/GenBank/DDBJ whole genome shotgun (WGS) entry which is preliminary data.</text>
</comment>
<keyword evidence="2" id="KW-0406">Ion transport</keyword>
<dbReference type="Gene3D" id="3.40.190.10">
    <property type="entry name" value="Periplasmic binding protein-like II"/>
    <property type="match status" value="2"/>
</dbReference>
<dbReference type="PROSITE" id="PS51257">
    <property type="entry name" value="PROKAR_LIPOPROTEIN"/>
    <property type="match status" value="1"/>
</dbReference>
<evidence type="ECO:0000256" key="1">
    <source>
        <dbReference type="ARBA" id="ARBA00008520"/>
    </source>
</evidence>
<keyword evidence="2" id="KW-0410">Iron transport</keyword>
<organism evidence="5 6">
    <name type="scientific">Candidatus Synechococcus calcipolaris G9</name>
    <dbReference type="NCBI Taxonomy" id="1497997"/>
    <lineage>
        <taxon>Bacteria</taxon>
        <taxon>Bacillati</taxon>
        <taxon>Cyanobacteriota</taxon>
        <taxon>Cyanophyceae</taxon>
        <taxon>Synechococcales</taxon>
        <taxon>Synechococcaceae</taxon>
        <taxon>Synechococcus</taxon>
    </lineage>
</organism>
<dbReference type="SUPFAM" id="SSF53850">
    <property type="entry name" value="Periplasmic binding protein-like II"/>
    <property type="match status" value="1"/>
</dbReference>